<feature type="chain" id="PRO_5045629265" evidence="15">
    <location>
        <begin position="24"/>
        <end position="364"/>
    </location>
</feature>
<keyword evidence="6" id="KW-0812">Transmembrane</keyword>
<evidence type="ECO:0000256" key="1">
    <source>
        <dbReference type="ARBA" id="ARBA00004571"/>
    </source>
</evidence>
<dbReference type="InterPro" id="IPR054765">
    <property type="entry name" value="SLBB_dom"/>
</dbReference>
<keyword evidence="7 15" id="KW-0732">Signal</keyword>
<feature type="domain" description="Polysaccharide export protein N-terminal" evidence="16">
    <location>
        <begin position="77"/>
        <end position="156"/>
    </location>
</feature>
<dbReference type="PANTHER" id="PTHR33619">
    <property type="entry name" value="POLYSACCHARIDE EXPORT PROTEIN GFCE-RELATED"/>
    <property type="match status" value="1"/>
</dbReference>
<evidence type="ECO:0000256" key="8">
    <source>
        <dbReference type="ARBA" id="ARBA00023047"/>
    </source>
</evidence>
<dbReference type="Pfam" id="PF22461">
    <property type="entry name" value="SLBB_2"/>
    <property type="match status" value="1"/>
</dbReference>
<evidence type="ECO:0000256" key="12">
    <source>
        <dbReference type="ARBA" id="ARBA00023139"/>
    </source>
</evidence>
<keyword evidence="12" id="KW-0564">Palmitate</keyword>
<keyword evidence="11" id="KW-0472">Membrane</keyword>
<dbReference type="InterPro" id="IPR003715">
    <property type="entry name" value="Poly_export_N"/>
</dbReference>
<keyword evidence="9" id="KW-0406">Ion transport</keyword>
<gene>
    <name evidence="18" type="ORF">GCM10011358_20170</name>
</gene>
<dbReference type="EMBL" id="BMGI01000003">
    <property type="protein sequence ID" value="GGD36321.1"/>
    <property type="molecule type" value="Genomic_DNA"/>
</dbReference>
<evidence type="ECO:0000256" key="2">
    <source>
        <dbReference type="ARBA" id="ARBA00009450"/>
    </source>
</evidence>
<evidence type="ECO:0000313" key="18">
    <source>
        <dbReference type="EMBL" id="GGD36321.1"/>
    </source>
</evidence>
<evidence type="ECO:0000256" key="11">
    <source>
        <dbReference type="ARBA" id="ARBA00023136"/>
    </source>
</evidence>
<keyword evidence="10" id="KW-0626">Porin</keyword>
<evidence type="ECO:0000256" key="3">
    <source>
        <dbReference type="ARBA" id="ARBA00022448"/>
    </source>
</evidence>
<keyword evidence="3" id="KW-0813">Transport</keyword>
<evidence type="ECO:0000256" key="9">
    <source>
        <dbReference type="ARBA" id="ARBA00023065"/>
    </source>
</evidence>
<keyword evidence="14" id="KW-0449">Lipoprotein</keyword>
<evidence type="ECO:0000256" key="7">
    <source>
        <dbReference type="ARBA" id="ARBA00022729"/>
    </source>
</evidence>
<dbReference type="Pfam" id="PF02563">
    <property type="entry name" value="Poly_export"/>
    <property type="match status" value="1"/>
</dbReference>
<feature type="domain" description="SLBB" evidence="17">
    <location>
        <begin position="172"/>
        <end position="240"/>
    </location>
</feature>
<comment type="similarity">
    <text evidence="2">Belongs to the BexD/CtrA/VexA family.</text>
</comment>
<keyword evidence="13" id="KW-0998">Cell outer membrane</keyword>
<evidence type="ECO:0000256" key="10">
    <source>
        <dbReference type="ARBA" id="ARBA00023114"/>
    </source>
</evidence>
<keyword evidence="4" id="KW-1134">Transmembrane beta strand</keyword>
<evidence type="ECO:0000256" key="14">
    <source>
        <dbReference type="ARBA" id="ARBA00023288"/>
    </source>
</evidence>
<keyword evidence="19" id="KW-1185">Reference proteome</keyword>
<dbReference type="Gene3D" id="3.30.1950.10">
    <property type="entry name" value="wza like domain"/>
    <property type="match status" value="1"/>
</dbReference>
<sequence>MRNILLSLVAVLGLAACGFPAGAPIESDVLSEASAKDPSFAVVEVTPQNLPIVAEWPSTGWRGHYRWLQAGGGARSSVIRPGDRVDLVIWDNQQNSLLTVPNTRSTPMKGLDVSPAGTIFVPYVGEVVVNGLTPERARLTVQNEIERIAPSAQVQLSMVPGEGNTVDLVRGVPRPGPVQLTSRNVTILSLLSQGGGISPNMRNPLVRLIRNGKTYEIRAEDLLSDASRNIVMRGGDKVIVDEDERFFVSAGATGDRIVNFDREHITAMEALSMAGGLNEMRADPKGILILRDYPANAVDPNGIKGPTMQQVVFTVDLTSADSLFAARKFRVNPGDLVMVTESAMVGVSALVGLVADALLVRNRF</sequence>
<proteinExistence type="inferred from homology"/>
<dbReference type="PANTHER" id="PTHR33619:SF3">
    <property type="entry name" value="POLYSACCHARIDE EXPORT PROTEIN GFCE-RELATED"/>
    <property type="match status" value="1"/>
</dbReference>
<organism evidence="18 19">
    <name type="scientific">Sinisalibacter lacisalsi</name>
    <dbReference type="NCBI Taxonomy" id="1526570"/>
    <lineage>
        <taxon>Bacteria</taxon>
        <taxon>Pseudomonadati</taxon>
        <taxon>Pseudomonadota</taxon>
        <taxon>Alphaproteobacteria</taxon>
        <taxon>Rhodobacterales</taxon>
        <taxon>Roseobacteraceae</taxon>
        <taxon>Sinisalibacter</taxon>
    </lineage>
</organism>
<evidence type="ECO:0000259" key="17">
    <source>
        <dbReference type="Pfam" id="PF22461"/>
    </source>
</evidence>
<accession>A0ABQ1QPZ1</accession>
<comment type="subcellular location">
    <subcellularLocation>
        <location evidence="1">Cell outer membrane</location>
        <topology evidence="1">Multi-pass membrane protein</topology>
    </subcellularLocation>
</comment>
<dbReference type="Proteomes" id="UP000617355">
    <property type="component" value="Unassembled WGS sequence"/>
</dbReference>
<dbReference type="PROSITE" id="PS51257">
    <property type="entry name" value="PROKAR_LIPOPROTEIN"/>
    <property type="match status" value="1"/>
</dbReference>
<dbReference type="InterPro" id="IPR049712">
    <property type="entry name" value="Poly_export"/>
</dbReference>
<reference evidence="19" key="1">
    <citation type="journal article" date="2019" name="Int. J. Syst. Evol. Microbiol.">
        <title>The Global Catalogue of Microorganisms (GCM) 10K type strain sequencing project: providing services to taxonomists for standard genome sequencing and annotation.</title>
        <authorList>
            <consortium name="The Broad Institute Genomics Platform"/>
            <consortium name="The Broad Institute Genome Sequencing Center for Infectious Disease"/>
            <person name="Wu L."/>
            <person name="Ma J."/>
        </authorList>
    </citation>
    <scope>NUCLEOTIDE SEQUENCE [LARGE SCALE GENOMIC DNA]</scope>
    <source>
        <strain evidence="19">CGMCC 1.12922</strain>
    </source>
</reference>
<evidence type="ECO:0000256" key="4">
    <source>
        <dbReference type="ARBA" id="ARBA00022452"/>
    </source>
</evidence>
<feature type="signal peptide" evidence="15">
    <location>
        <begin position="1"/>
        <end position="23"/>
    </location>
</feature>
<evidence type="ECO:0000313" key="19">
    <source>
        <dbReference type="Proteomes" id="UP000617355"/>
    </source>
</evidence>
<keyword evidence="8" id="KW-0625">Polysaccharide transport</keyword>
<evidence type="ECO:0000256" key="5">
    <source>
        <dbReference type="ARBA" id="ARBA00022597"/>
    </source>
</evidence>
<dbReference type="Gene3D" id="3.10.560.10">
    <property type="entry name" value="Outer membrane lipoprotein wza domain like"/>
    <property type="match status" value="2"/>
</dbReference>
<name>A0ABQ1QPZ1_9RHOB</name>
<evidence type="ECO:0000256" key="6">
    <source>
        <dbReference type="ARBA" id="ARBA00022692"/>
    </source>
</evidence>
<protein>
    <submittedName>
        <fullName evidence="18">Polysaccharide biosynthesis protein</fullName>
    </submittedName>
</protein>
<keyword evidence="5" id="KW-0762">Sugar transport</keyword>
<evidence type="ECO:0000259" key="16">
    <source>
        <dbReference type="Pfam" id="PF02563"/>
    </source>
</evidence>
<evidence type="ECO:0000256" key="15">
    <source>
        <dbReference type="SAM" id="SignalP"/>
    </source>
</evidence>
<evidence type="ECO:0000256" key="13">
    <source>
        <dbReference type="ARBA" id="ARBA00023237"/>
    </source>
</evidence>
<comment type="caution">
    <text evidence="18">The sequence shown here is derived from an EMBL/GenBank/DDBJ whole genome shotgun (WGS) entry which is preliminary data.</text>
</comment>